<accession>A0A1C7NX45</accession>
<feature type="domain" description="MmgE/PrpD C-terminal" evidence="3">
    <location>
        <begin position="282"/>
        <end position="431"/>
    </location>
</feature>
<dbReference type="InterPro" id="IPR005656">
    <property type="entry name" value="MmgE_PrpD"/>
</dbReference>
<dbReference type="SUPFAM" id="SSF103378">
    <property type="entry name" value="2-methylcitrate dehydratase PrpD"/>
    <property type="match status" value="1"/>
</dbReference>
<name>A0A1C7NX45_9HYPH</name>
<proteinExistence type="inferred from homology"/>
<dbReference type="GO" id="GO:0016829">
    <property type="term" value="F:lyase activity"/>
    <property type="evidence" value="ECO:0007669"/>
    <property type="project" value="InterPro"/>
</dbReference>
<dbReference type="PANTHER" id="PTHR16943">
    <property type="entry name" value="2-METHYLCITRATE DEHYDRATASE-RELATED"/>
    <property type="match status" value="1"/>
</dbReference>
<dbReference type="InterPro" id="IPR036148">
    <property type="entry name" value="MmgE/PrpD_sf"/>
</dbReference>
<organism evidence="4 5">
    <name type="scientific">Pararhizobium polonicum</name>
    <dbReference type="NCBI Taxonomy" id="1612624"/>
    <lineage>
        <taxon>Bacteria</taxon>
        <taxon>Pseudomonadati</taxon>
        <taxon>Pseudomonadota</taxon>
        <taxon>Alphaproteobacteria</taxon>
        <taxon>Hyphomicrobiales</taxon>
        <taxon>Rhizobiaceae</taxon>
        <taxon>Rhizobium/Agrobacterium group</taxon>
        <taxon>Pararhizobium</taxon>
    </lineage>
</organism>
<protein>
    <recommendedName>
        <fullName evidence="6">2-methylcitrate dehydratase</fullName>
    </recommendedName>
</protein>
<dbReference type="InterPro" id="IPR045336">
    <property type="entry name" value="MmgE_PrpD_N"/>
</dbReference>
<dbReference type="PANTHER" id="PTHR16943:SF8">
    <property type="entry name" value="2-METHYLCITRATE DEHYDRATASE"/>
    <property type="match status" value="1"/>
</dbReference>
<comment type="caution">
    <text evidence="4">The sequence shown here is derived from an EMBL/GenBank/DDBJ whole genome shotgun (WGS) entry which is preliminary data.</text>
</comment>
<keyword evidence="5" id="KW-1185">Reference proteome</keyword>
<reference evidence="4 5" key="1">
    <citation type="journal article" date="2016" name="Syst. Appl. Microbiol.">
        <title>Pararhizobium polonicum sp. nov. isolated from tumors on stone fruit rootstocks.</title>
        <authorList>
            <person name="Pulawska J."/>
            <person name="Kuzmanovic N."/>
            <person name="Willems A."/>
            <person name="Pothier J.F."/>
        </authorList>
    </citation>
    <scope>NUCLEOTIDE SEQUENCE [LARGE SCALE GENOMIC DNA]</scope>
    <source>
        <strain evidence="4 5">F5.1</strain>
    </source>
</reference>
<comment type="similarity">
    <text evidence="1">Belongs to the PrpD family.</text>
</comment>
<sequence length="456" mass="48042">MMSRKLKFVESSMITSTIATYIAGSAGRPLPEAVREAAIHHLVDTVAAIVSGSTLEAGPAAIAFVRELSGKAQSTVIATDLVASAETAALANGMFAHADESDDSHGFSVTHPGCSVIPAALAIGEVQGSSGSDFLRAIVTGYDVGTRIAMALGGGGFMEHYHHCSFGGIFGAASASAALMGLDAAGCARTITFAVHLASGSTCWVRDPAHIEKGFVFGGLPAHNGVKAAMLGRTGIPASTAPLEGVPGLFSGYGEFSKPDLAIEALGERFEITRTAIKKWCVGSPAQAALDSIEDLLRQHRFSADDVADILVTLPQRRVLIVNSTVPNLNLSHLLSIFIIDGGVSFASVHDNDRMADPEVLALRSRIRIEPRPGAHRREHAIITLTLRDGRVFTRNPQNVRGQPEDPMTRDELLVKAGGLMEPVLGQAKTSTLLDALQTIEALPDVRSLRPLLQLP</sequence>
<dbReference type="Gene3D" id="1.10.4100.10">
    <property type="entry name" value="2-methylcitrate dehydratase PrpD"/>
    <property type="match status" value="1"/>
</dbReference>
<dbReference type="Pfam" id="PF03972">
    <property type="entry name" value="MmgE_PrpD_N"/>
    <property type="match status" value="1"/>
</dbReference>
<dbReference type="EMBL" id="LGLV01000014">
    <property type="protein sequence ID" value="OBZ93532.1"/>
    <property type="molecule type" value="Genomic_DNA"/>
</dbReference>
<feature type="domain" description="MmgE/PrpD N-terminal" evidence="2">
    <location>
        <begin position="17"/>
        <end position="254"/>
    </location>
</feature>
<dbReference type="Gene3D" id="3.30.1330.120">
    <property type="entry name" value="2-methylcitrate dehydratase PrpD"/>
    <property type="match status" value="1"/>
</dbReference>
<evidence type="ECO:0000256" key="1">
    <source>
        <dbReference type="ARBA" id="ARBA00006174"/>
    </source>
</evidence>
<dbReference type="Proteomes" id="UP000093111">
    <property type="component" value="Unassembled WGS sequence"/>
</dbReference>
<evidence type="ECO:0008006" key="6">
    <source>
        <dbReference type="Google" id="ProtNLM"/>
    </source>
</evidence>
<evidence type="ECO:0000313" key="4">
    <source>
        <dbReference type="EMBL" id="OBZ93532.1"/>
    </source>
</evidence>
<evidence type="ECO:0000259" key="2">
    <source>
        <dbReference type="Pfam" id="PF03972"/>
    </source>
</evidence>
<dbReference type="AlphaFoldDB" id="A0A1C7NX45"/>
<dbReference type="PATRIC" id="fig|1612624.7.peg.1939"/>
<evidence type="ECO:0000313" key="5">
    <source>
        <dbReference type="Proteomes" id="UP000093111"/>
    </source>
</evidence>
<dbReference type="InterPro" id="IPR042188">
    <property type="entry name" value="MmgE/PrpD_sf_2"/>
</dbReference>
<dbReference type="InterPro" id="IPR045337">
    <property type="entry name" value="MmgE_PrpD_C"/>
</dbReference>
<dbReference type="InterPro" id="IPR042183">
    <property type="entry name" value="MmgE/PrpD_sf_1"/>
</dbReference>
<dbReference type="Pfam" id="PF19305">
    <property type="entry name" value="MmgE_PrpD_C"/>
    <property type="match status" value="1"/>
</dbReference>
<gene>
    <name evidence="4" type="ORF">ADU59_21440</name>
</gene>
<dbReference type="STRING" id="1612624.ADU59_21440"/>
<evidence type="ECO:0000259" key="3">
    <source>
        <dbReference type="Pfam" id="PF19305"/>
    </source>
</evidence>